<dbReference type="Gene3D" id="2.60.120.1190">
    <property type="match status" value="1"/>
</dbReference>
<evidence type="ECO:0000256" key="4">
    <source>
        <dbReference type="ARBA" id="ARBA00022989"/>
    </source>
</evidence>
<evidence type="ECO:0000256" key="6">
    <source>
        <dbReference type="ARBA" id="ARBA00023157"/>
    </source>
</evidence>
<accession>A0A482XKB9</accession>
<evidence type="ECO:0000256" key="7">
    <source>
        <dbReference type="ARBA" id="ARBA00023180"/>
    </source>
</evidence>
<reference evidence="9 10" key="1">
    <citation type="journal article" date="2017" name="Gigascience">
        <title>Genome sequence of the small brown planthopper, Laodelphax striatellus.</title>
        <authorList>
            <person name="Zhu J."/>
            <person name="Jiang F."/>
            <person name="Wang X."/>
            <person name="Yang P."/>
            <person name="Bao Y."/>
            <person name="Zhao W."/>
            <person name="Wang W."/>
            <person name="Lu H."/>
            <person name="Wang Q."/>
            <person name="Cui N."/>
            <person name="Li J."/>
            <person name="Chen X."/>
            <person name="Luo L."/>
            <person name="Yu J."/>
            <person name="Kang L."/>
            <person name="Cui F."/>
        </authorList>
    </citation>
    <scope>NUCLEOTIDE SEQUENCE [LARGE SCALE GENOMIC DNA]</scope>
    <source>
        <strain evidence="9">Lst14</strain>
    </source>
</reference>
<dbReference type="InterPro" id="IPR048525">
    <property type="entry name" value="DDR1-2_DS-like"/>
</dbReference>
<keyword evidence="5" id="KW-0472">Membrane</keyword>
<dbReference type="Proteomes" id="UP000291343">
    <property type="component" value="Unassembled WGS sequence"/>
</dbReference>
<dbReference type="GO" id="GO:0043235">
    <property type="term" value="C:receptor complex"/>
    <property type="evidence" value="ECO:0007669"/>
    <property type="project" value="TreeGrafter"/>
</dbReference>
<evidence type="ECO:0000259" key="8">
    <source>
        <dbReference type="PROSITE" id="PS50011"/>
    </source>
</evidence>
<dbReference type="GO" id="GO:0010976">
    <property type="term" value="P:positive regulation of neuron projection development"/>
    <property type="evidence" value="ECO:0007669"/>
    <property type="project" value="TreeGrafter"/>
</dbReference>
<organism evidence="9 10">
    <name type="scientific">Laodelphax striatellus</name>
    <name type="common">Small brown planthopper</name>
    <name type="synonym">Delphax striatella</name>
    <dbReference type="NCBI Taxonomy" id="195883"/>
    <lineage>
        <taxon>Eukaryota</taxon>
        <taxon>Metazoa</taxon>
        <taxon>Ecdysozoa</taxon>
        <taxon>Arthropoda</taxon>
        <taxon>Hexapoda</taxon>
        <taxon>Insecta</taxon>
        <taxon>Pterygota</taxon>
        <taxon>Neoptera</taxon>
        <taxon>Paraneoptera</taxon>
        <taxon>Hemiptera</taxon>
        <taxon>Auchenorrhyncha</taxon>
        <taxon>Fulgoroidea</taxon>
        <taxon>Delphacidae</taxon>
        <taxon>Criomorphinae</taxon>
        <taxon>Laodelphax</taxon>
    </lineage>
</organism>
<dbReference type="PROSITE" id="PS50011">
    <property type="entry name" value="PROTEIN_KINASE_DOM"/>
    <property type="match status" value="1"/>
</dbReference>
<dbReference type="PANTHER" id="PTHR24416">
    <property type="entry name" value="TYROSINE-PROTEIN KINASE RECEPTOR"/>
    <property type="match status" value="1"/>
</dbReference>
<dbReference type="PROSITE" id="PS00109">
    <property type="entry name" value="PROTEIN_KINASE_TYR"/>
    <property type="match status" value="1"/>
</dbReference>
<dbReference type="InterPro" id="IPR001245">
    <property type="entry name" value="Ser-Thr/Tyr_kinase_cat_dom"/>
</dbReference>
<dbReference type="InterPro" id="IPR050122">
    <property type="entry name" value="RTK"/>
</dbReference>
<keyword evidence="6" id="KW-1015">Disulfide bond</keyword>
<dbReference type="GO" id="GO:0005886">
    <property type="term" value="C:plasma membrane"/>
    <property type="evidence" value="ECO:0007669"/>
    <property type="project" value="TreeGrafter"/>
</dbReference>
<comment type="subcellular location">
    <subcellularLocation>
        <location evidence="1">Membrane</location>
        <topology evidence="1">Single-pass type I membrane protein</topology>
    </subcellularLocation>
</comment>
<dbReference type="Pfam" id="PF07714">
    <property type="entry name" value="PK_Tyr_Ser-Thr"/>
    <property type="match status" value="1"/>
</dbReference>
<keyword evidence="7" id="KW-0325">Glycoprotein</keyword>
<comment type="caution">
    <text evidence="9">The sequence shown here is derived from an EMBL/GenBank/DDBJ whole genome shotgun (WGS) entry which is preliminary data.</text>
</comment>
<proteinExistence type="predicted"/>
<dbReference type="EMBL" id="QKKF02008394">
    <property type="protein sequence ID" value="RZF45738.1"/>
    <property type="molecule type" value="Genomic_DNA"/>
</dbReference>
<gene>
    <name evidence="9" type="ORF">LSTR_LSTR013924</name>
</gene>
<evidence type="ECO:0000313" key="9">
    <source>
        <dbReference type="EMBL" id="RZF45738.1"/>
    </source>
</evidence>
<feature type="domain" description="Protein kinase" evidence="8">
    <location>
        <begin position="157"/>
        <end position="356"/>
    </location>
</feature>
<dbReference type="PRINTS" id="PR00109">
    <property type="entry name" value="TYRKINASE"/>
</dbReference>
<keyword evidence="2" id="KW-0812">Transmembrane</keyword>
<keyword evidence="4" id="KW-1133">Transmembrane helix</keyword>
<evidence type="ECO:0000256" key="1">
    <source>
        <dbReference type="ARBA" id="ARBA00004479"/>
    </source>
</evidence>
<evidence type="ECO:0000256" key="2">
    <source>
        <dbReference type="ARBA" id="ARBA00022692"/>
    </source>
</evidence>
<dbReference type="InParanoid" id="A0A482XKB9"/>
<dbReference type="Gene3D" id="1.10.510.10">
    <property type="entry name" value="Transferase(Phosphotransferase) domain 1"/>
    <property type="match status" value="1"/>
</dbReference>
<dbReference type="InterPro" id="IPR008266">
    <property type="entry name" value="Tyr_kinase_AS"/>
</dbReference>
<dbReference type="GO" id="GO:0005524">
    <property type="term" value="F:ATP binding"/>
    <property type="evidence" value="ECO:0007669"/>
    <property type="project" value="InterPro"/>
</dbReference>
<dbReference type="SMR" id="A0A482XKB9"/>
<dbReference type="Pfam" id="PF21114">
    <property type="entry name" value="DDR1-2_DS-like"/>
    <property type="match status" value="1"/>
</dbReference>
<dbReference type="InterPro" id="IPR000719">
    <property type="entry name" value="Prot_kinase_dom"/>
</dbReference>
<dbReference type="GO" id="GO:0038062">
    <property type="term" value="F:protein tyrosine kinase collagen receptor activity"/>
    <property type="evidence" value="ECO:0007669"/>
    <property type="project" value="TreeGrafter"/>
</dbReference>
<keyword evidence="10" id="KW-1185">Reference proteome</keyword>
<evidence type="ECO:0000313" key="10">
    <source>
        <dbReference type="Proteomes" id="UP000291343"/>
    </source>
</evidence>
<keyword evidence="3" id="KW-0732">Signal</keyword>
<dbReference type="GO" id="GO:0051897">
    <property type="term" value="P:positive regulation of phosphatidylinositol 3-kinase/protein kinase B signal transduction"/>
    <property type="evidence" value="ECO:0007669"/>
    <property type="project" value="TreeGrafter"/>
</dbReference>
<dbReference type="PANTHER" id="PTHR24416:SF579">
    <property type="entry name" value="DISCOIDIN DOMAIN-CONTAINING RECEPTOR 2-LIKE PROTEIN"/>
    <property type="match status" value="1"/>
</dbReference>
<evidence type="ECO:0000256" key="3">
    <source>
        <dbReference type="ARBA" id="ARBA00022729"/>
    </source>
</evidence>
<dbReference type="AlphaFoldDB" id="A0A482XKB9"/>
<dbReference type="InterPro" id="IPR011009">
    <property type="entry name" value="Kinase-like_dom_sf"/>
</dbReference>
<name>A0A482XKB9_LAOST</name>
<dbReference type="GO" id="GO:0005518">
    <property type="term" value="F:collagen binding"/>
    <property type="evidence" value="ECO:0007669"/>
    <property type="project" value="TreeGrafter"/>
</dbReference>
<evidence type="ECO:0000256" key="5">
    <source>
        <dbReference type="ARBA" id="ARBA00023136"/>
    </source>
</evidence>
<sequence>MPYSLILYEKPLIKLVFSEIQIMFSIGGKIYSGNPISFMYMEDRIFEYSRNVSIKLHHRVGKYVKLRMQFAAKWIMISEVTFDSDVSHEYAVPEVGIGNGSAGSTLLIGPKVPPPSLPPARGTAPRTVKPPNQQDVMSALRRRLETNVVPEFPRHRVRMLSKLGQGAYRAVYIAEADGISDYGGSSSSNGKKLVAVRSLLHNATEADRMSFEKDIHILGALEDENIARVLGVCSKEEPLCAIMEYLPQGELCRFLRAHALMPGDRTLPVGHKTLSFNCLLYMATQIASGMRYLESLNFVHKDLAARNCLVGKAYQIKISDLGAENDEYANDYYTMDNGDILPIRWMAWESIRLIIS</sequence>
<dbReference type="OrthoDB" id="6071166at2759"/>
<protein>
    <recommendedName>
        <fullName evidence="8">Protein kinase domain-containing protein</fullName>
    </recommendedName>
</protein>
<dbReference type="Gene3D" id="3.30.200.20">
    <property type="entry name" value="Phosphorylase Kinase, domain 1"/>
    <property type="match status" value="1"/>
</dbReference>
<dbReference type="SUPFAM" id="SSF56112">
    <property type="entry name" value="Protein kinase-like (PK-like)"/>
    <property type="match status" value="1"/>
</dbReference>